<comment type="caution">
    <text evidence="2">The sequence shown here is derived from an EMBL/GenBank/DDBJ whole genome shotgun (WGS) entry which is preliminary data.</text>
</comment>
<dbReference type="OrthoDB" id="5429442at2759"/>
<sequence length="543" mass="60439">MSTGRDSQAETSKRLEVSLKTKDNEGYSEVIAVSQRAVNANLKFLLILYPELGVIDLKTHSGDMHAQIEAGQISIPAIQGDVYSVDYYVQFKSGSMTPWNDDINDYSPAIDMTGWRFVFGIDLNDTDVDPGTEEHDNVQSAMGHPGDYSISRLYLDFNTHKISNFNEQASDFAGYEWSSQSEKISFLSILLRWADGFTTDLRKSTIGYSLKTDKPETVNESAPTFPPTAQKSQTYPYRAPESKGAVEGLKDGENNMILYMEMTQNLPLPSETILPYSGNFVTPDIDGTICLESSIFVDGYLLRLTPSLILNLLLKHTYARLRRENLGLAQNNEINEKWWEFCSCGYGSGWNPPDEGFFVWDHPTPTTWEWKVGDYYDTSGGNQTIHASATNDSTIEVIPGTNKIVFSGSSYVSFKWEYIQNWWPFPRGLAGAATSTWSMPLTIASVLEGGLEIAVPEITDDFIQTSTSGKGDAQFWDEDFSKSAAYTLKSAVSKIPIQDIAQELRTALTKSAKFTVPGGGTFLYKNPIFSNNGDLLIETQYDG</sequence>
<keyword evidence="3" id="KW-1185">Reference proteome</keyword>
<dbReference type="AlphaFoldDB" id="A0A2B7XRV7"/>
<name>A0A2B7XRV7_9EURO</name>
<protein>
    <submittedName>
        <fullName evidence="2">Uncharacterized protein</fullName>
    </submittedName>
</protein>
<gene>
    <name evidence="2" type="ORF">AJ79_04708</name>
</gene>
<evidence type="ECO:0000313" key="2">
    <source>
        <dbReference type="EMBL" id="PGH11685.1"/>
    </source>
</evidence>
<dbReference type="EMBL" id="PDNB01000069">
    <property type="protein sequence ID" value="PGH11685.1"/>
    <property type="molecule type" value="Genomic_DNA"/>
</dbReference>
<organism evidence="2 3">
    <name type="scientific">Helicocarpus griseus UAMH5409</name>
    <dbReference type="NCBI Taxonomy" id="1447875"/>
    <lineage>
        <taxon>Eukaryota</taxon>
        <taxon>Fungi</taxon>
        <taxon>Dikarya</taxon>
        <taxon>Ascomycota</taxon>
        <taxon>Pezizomycotina</taxon>
        <taxon>Eurotiomycetes</taxon>
        <taxon>Eurotiomycetidae</taxon>
        <taxon>Onygenales</taxon>
        <taxon>Ajellomycetaceae</taxon>
        <taxon>Helicocarpus</taxon>
    </lineage>
</organism>
<reference evidence="2 3" key="1">
    <citation type="submission" date="2017-10" db="EMBL/GenBank/DDBJ databases">
        <title>Comparative genomics in systemic dimorphic fungi from Ajellomycetaceae.</title>
        <authorList>
            <person name="Munoz J.F."/>
            <person name="Mcewen J.G."/>
            <person name="Clay O.K."/>
            <person name="Cuomo C.A."/>
        </authorList>
    </citation>
    <scope>NUCLEOTIDE SEQUENCE [LARGE SCALE GENOMIC DNA]</scope>
    <source>
        <strain evidence="2 3">UAMH5409</strain>
    </source>
</reference>
<feature type="compositionally biased region" description="Polar residues" evidence="1">
    <location>
        <begin position="218"/>
        <end position="235"/>
    </location>
</feature>
<accession>A0A2B7XRV7</accession>
<feature type="region of interest" description="Disordered" evidence="1">
    <location>
        <begin position="215"/>
        <end position="236"/>
    </location>
</feature>
<evidence type="ECO:0000256" key="1">
    <source>
        <dbReference type="SAM" id="MobiDB-lite"/>
    </source>
</evidence>
<proteinExistence type="predicted"/>
<evidence type="ECO:0000313" key="3">
    <source>
        <dbReference type="Proteomes" id="UP000223968"/>
    </source>
</evidence>
<dbReference type="Proteomes" id="UP000223968">
    <property type="component" value="Unassembled WGS sequence"/>
</dbReference>